<organism evidence="2 5">
    <name type="scientific">Campylobacter coli</name>
    <dbReference type="NCBI Taxonomy" id="195"/>
    <lineage>
        <taxon>Bacteria</taxon>
        <taxon>Pseudomonadati</taxon>
        <taxon>Campylobacterota</taxon>
        <taxon>Epsilonproteobacteria</taxon>
        <taxon>Campylobacterales</taxon>
        <taxon>Campylobacteraceae</taxon>
        <taxon>Campylobacter</taxon>
    </lineage>
</organism>
<evidence type="ECO:0000313" key="5">
    <source>
        <dbReference type="Proteomes" id="UP000365807"/>
    </source>
</evidence>
<protein>
    <submittedName>
        <fullName evidence="2">Uncharacterized protein</fullName>
    </submittedName>
</protein>
<sequence>MNKAFSLFETILVLILIGFLALFLSRTLWEFYYLNNQQLKMKDLILKTHLSVLRLEKLLQTCTNITFEPNHISCLLKDDLLYLDDNKEKLLNSSLILENNTSLYSPNSNFKLQLQNRKELYNDEQNIIYALVNKEIKKIFIHSENNITASFKGKFIPIQARIKLFLKEDKIHYELYPYFNNQLEQYSIFMDNVSLFEIQKQKLKVCLKEQEQEYCLTKRLFI</sequence>
<keyword evidence="1" id="KW-1133">Transmembrane helix</keyword>
<name>A0A0Q2HP63_CAMCO</name>
<dbReference type="OrthoDB" id="5360232at2"/>
<dbReference type="STRING" id="195.ATE51_01448"/>
<dbReference type="Proteomes" id="UP000365807">
    <property type="component" value="Unassembled WGS sequence"/>
</dbReference>
<dbReference type="Proteomes" id="UP000352088">
    <property type="component" value="Unassembled WGS sequence"/>
</dbReference>
<keyword evidence="1" id="KW-0472">Membrane</keyword>
<accession>A0A0Q2HP63</accession>
<dbReference type="RefSeq" id="WP_002790524.1">
    <property type="nucleotide sequence ID" value="NZ_AANORL020000003.1"/>
</dbReference>
<reference evidence="2 5" key="1">
    <citation type="submission" date="2018-06" db="EMBL/GenBank/DDBJ databases">
        <authorList>
            <consortium name="NARMS: The National Antimicrobial Resistance Monitoring System"/>
        </authorList>
    </citation>
    <scope>NUCLEOTIDE SEQUENCE [LARGE SCALE GENOMIC DNA]</scope>
    <source>
        <strain evidence="3 4">CVM N17C548</strain>
        <strain evidence="2 5">FSIS11807978</strain>
    </source>
</reference>
<keyword evidence="1" id="KW-0812">Transmembrane</keyword>
<proteinExistence type="predicted"/>
<evidence type="ECO:0000313" key="4">
    <source>
        <dbReference type="Proteomes" id="UP000352088"/>
    </source>
</evidence>
<dbReference type="EMBL" id="AACQHW010000001">
    <property type="protein sequence ID" value="EAL6850081.1"/>
    <property type="molecule type" value="Genomic_DNA"/>
</dbReference>
<evidence type="ECO:0000313" key="2">
    <source>
        <dbReference type="EMBL" id="EAK4357377.1"/>
    </source>
</evidence>
<comment type="caution">
    <text evidence="2">The sequence shown here is derived from an EMBL/GenBank/DDBJ whole genome shotgun (WGS) entry which is preliminary data.</text>
</comment>
<evidence type="ECO:0000256" key="1">
    <source>
        <dbReference type="SAM" id="Phobius"/>
    </source>
</evidence>
<gene>
    <name evidence="2" type="ORF">C6T04_00300</name>
    <name evidence="3" type="ORF">DSX26_01195</name>
</gene>
<dbReference type="EMBL" id="AACGFG010000001">
    <property type="protein sequence ID" value="EAK4357377.1"/>
    <property type="molecule type" value="Genomic_DNA"/>
</dbReference>
<feature type="transmembrane region" description="Helical" evidence="1">
    <location>
        <begin position="12"/>
        <end position="34"/>
    </location>
</feature>
<dbReference type="KEGG" id="ccoo:ATE51_01448"/>
<evidence type="ECO:0000313" key="3">
    <source>
        <dbReference type="EMBL" id="EAL6850081.1"/>
    </source>
</evidence>
<dbReference type="AlphaFoldDB" id="A0A0Q2HP63"/>